<name>A0AAV2BQF8_9ARAC</name>
<sequence>MEWLMQYRYRIFLSTSFYSLLYKCLQNKLNFKHFVPNYSSIARYTPFTIANLVLYTMGHQISIWVNCIY</sequence>
<dbReference type="EMBL" id="CAXIEN010000464">
    <property type="protein sequence ID" value="CAL1298526.1"/>
    <property type="molecule type" value="Genomic_DNA"/>
</dbReference>
<proteinExistence type="predicted"/>
<gene>
    <name evidence="1" type="ORF">LARSCL_LOCUS20880</name>
</gene>
<evidence type="ECO:0000313" key="2">
    <source>
        <dbReference type="Proteomes" id="UP001497382"/>
    </source>
</evidence>
<organism evidence="1 2">
    <name type="scientific">Larinioides sclopetarius</name>
    <dbReference type="NCBI Taxonomy" id="280406"/>
    <lineage>
        <taxon>Eukaryota</taxon>
        <taxon>Metazoa</taxon>
        <taxon>Ecdysozoa</taxon>
        <taxon>Arthropoda</taxon>
        <taxon>Chelicerata</taxon>
        <taxon>Arachnida</taxon>
        <taxon>Araneae</taxon>
        <taxon>Araneomorphae</taxon>
        <taxon>Entelegynae</taxon>
        <taxon>Araneoidea</taxon>
        <taxon>Araneidae</taxon>
        <taxon>Larinioides</taxon>
    </lineage>
</organism>
<evidence type="ECO:0000313" key="1">
    <source>
        <dbReference type="EMBL" id="CAL1298526.1"/>
    </source>
</evidence>
<comment type="caution">
    <text evidence="1">The sequence shown here is derived from an EMBL/GenBank/DDBJ whole genome shotgun (WGS) entry which is preliminary data.</text>
</comment>
<dbReference type="Proteomes" id="UP001497382">
    <property type="component" value="Unassembled WGS sequence"/>
</dbReference>
<dbReference type="AlphaFoldDB" id="A0AAV2BQF8"/>
<reference evidence="1 2" key="1">
    <citation type="submission" date="2024-04" db="EMBL/GenBank/DDBJ databases">
        <authorList>
            <person name="Rising A."/>
            <person name="Reimegard J."/>
            <person name="Sonavane S."/>
            <person name="Akerstrom W."/>
            <person name="Nylinder S."/>
            <person name="Hedman E."/>
            <person name="Kallberg Y."/>
        </authorList>
    </citation>
    <scope>NUCLEOTIDE SEQUENCE [LARGE SCALE GENOMIC DNA]</scope>
</reference>
<protein>
    <submittedName>
        <fullName evidence="1">Uncharacterized protein</fullName>
    </submittedName>
</protein>
<accession>A0AAV2BQF8</accession>
<keyword evidence="2" id="KW-1185">Reference proteome</keyword>